<name>A0A2S8SQ50_9BACT</name>
<feature type="domain" description="Transposase IS4-like" evidence="1">
    <location>
        <begin position="2"/>
        <end position="134"/>
    </location>
</feature>
<proteinExistence type="predicted"/>
<dbReference type="PANTHER" id="PTHR30007">
    <property type="entry name" value="PHP DOMAIN PROTEIN"/>
    <property type="match status" value="1"/>
</dbReference>
<evidence type="ECO:0000313" key="2">
    <source>
        <dbReference type="EMBL" id="PQV62906.1"/>
    </source>
</evidence>
<dbReference type="EMBL" id="NIGF01000018">
    <property type="protein sequence ID" value="PQV62906.1"/>
    <property type="molecule type" value="Genomic_DNA"/>
</dbReference>
<comment type="caution">
    <text evidence="2">The sequence shown here is derived from an EMBL/GenBank/DDBJ whole genome shotgun (WGS) entry which is preliminary data.</text>
</comment>
<evidence type="ECO:0000259" key="1">
    <source>
        <dbReference type="Pfam" id="PF01609"/>
    </source>
</evidence>
<keyword evidence="3" id="KW-1185">Reference proteome</keyword>
<protein>
    <submittedName>
        <fullName evidence="2">Transposase</fullName>
    </submittedName>
</protein>
<dbReference type="GO" id="GO:0003677">
    <property type="term" value="F:DNA binding"/>
    <property type="evidence" value="ECO:0007669"/>
    <property type="project" value="InterPro"/>
</dbReference>
<sequence>MKGRKRHILVDTDGLLLQGHVHATNIQERAGAKLLLQSLRFPAHRLRLIWADAGHWGRKFAAWVQENCGVVLDVVSRNELVNRQKEHKGYVPLPRRWVVERAFAWLGRCRRLSKGYEQNTRSSEAWILLAMTSLMVRRLT</sequence>
<dbReference type="InterPro" id="IPR002559">
    <property type="entry name" value="Transposase_11"/>
</dbReference>
<dbReference type="Proteomes" id="UP000237684">
    <property type="component" value="Unassembled WGS sequence"/>
</dbReference>
<accession>A0A2S8SQ50</accession>
<evidence type="ECO:0000313" key="3">
    <source>
        <dbReference type="Proteomes" id="UP000237684"/>
    </source>
</evidence>
<dbReference type="AlphaFoldDB" id="A0A2S8SQ50"/>
<reference evidence="2 3" key="1">
    <citation type="journal article" date="2018" name="Syst. Appl. Microbiol.">
        <title>Abditibacterium utsteinense sp. nov., the first cultivated member of candidate phylum FBP, isolated from ice-free Antarctic soil samples.</title>
        <authorList>
            <person name="Tahon G."/>
            <person name="Tytgat B."/>
            <person name="Lebbe L."/>
            <person name="Carlier A."/>
            <person name="Willems A."/>
        </authorList>
    </citation>
    <scope>NUCLEOTIDE SEQUENCE [LARGE SCALE GENOMIC DNA]</scope>
    <source>
        <strain evidence="2 3">LMG 29911</strain>
    </source>
</reference>
<dbReference type="InParanoid" id="A0A2S8SQ50"/>
<dbReference type="GO" id="GO:0006313">
    <property type="term" value="P:DNA transposition"/>
    <property type="evidence" value="ECO:0007669"/>
    <property type="project" value="InterPro"/>
</dbReference>
<dbReference type="GO" id="GO:0004803">
    <property type="term" value="F:transposase activity"/>
    <property type="evidence" value="ECO:0007669"/>
    <property type="project" value="InterPro"/>
</dbReference>
<dbReference type="PANTHER" id="PTHR30007:SF0">
    <property type="entry name" value="TRANSPOSASE"/>
    <property type="match status" value="1"/>
</dbReference>
<gene>
    <name evidence="2" type="ORF">B1R32_1183</name>
</gene>
<organism evidence="2 3">
    <name type="scientific">Abditibacterium utsteinense</name>
    <dbReference type="NCBI Taxonomy" id="1960156"/>
    <lineage>
        <taxon>Bacteria</taxon>
        <taxon>Pseudomonadati</taxon>
        <taxon>Abditibacteriota</taxon>
        <taxon>Abditibacteriia</taxon>
        <taxon>Abditibacteriales</taxon>
        <taxon>Abditibacteriaceae</taxon>
        <taxon>Abditibacterium</taxon>
    </lineage>
</organism>
<dbReference type="Pfam" id="PF01609">
    <property type="entry name" value="DDE_Tnp_1"/>
    <property type="match status" value="1"/>
</dbReference>